<dbReference type="EMBL" id="MHCS01000048">
    <property type="protein sequence ID" value="OGY25281.1"/>
    <property type="molecule type" value="Genomic_DNA"/>
</dbReference>
<evidence type="ECO:0000256" key="1">
    <source>
        <dbReference type="ARBA" id="ARBA00001946"/>
    </source>
</evidence>
<dbReference type="GO" id="GO:0005737">
    <property type="term" value="C:cytoplasm"/>
    <property type="evidence" value="ECO:0007669"/>
    <property type="project" value="TreeGrafter"/>
</dbReference>
<dbReference type="InterPro" id="IPR012676">
    <property type="entry name" value="TGS-like"/>
</dbReference>
<dbReference type="GO" id="GO:0005525">
    <property type="term" value="F:GTP binding"/>
    <property type="evidence" value="ECO:0007669"/>
    <property type="project" value="InterPro"/>
</dbReference>
<dbReference type="InterPro" id="IPR012675">
    <property type="entry name" value="Beta-grasp_dom_sf"/>
</dbReference>
<organism evidence="7 8">
    <name type="scientific">Candidatus Woykebacteria bacterium RBG_16_43_9</name>
    <dbReference type="NCBI Taxonomy" id="1802596"/>
    <lineage>
        <taxon>Bacteria</taxon>
        <taxon>Candidatus Woykeibacteriota</taxon>
    </lineage>
</organism>
<evidence type="ECO:0000313" key="8">
    <source>
        <dbReference type="Proteomes" id="UP000176389"/>
    </source>
</evidence>
<comment type="cofactor">
    <cofactor evidence="1">
        <name>Mg(2+)</name>
        <dbReference type="ChEBI" id="CHEBI:18420"/>
    </cofactor>
</comment>
<keyword evidence="3" id="KW-0547">Nucleotide-binding</keyword>
<dbReference type="GO" id="GO:0046872">
    <property type="term" value="F:metal ion binding"/>
    <property type="evidence" value="ECO:0007669"/>
    <property type="project" value="UniProtKB-KW"/>
</dbReference>
<dbReference type="PANTHER" id="PTHR23305:SF18">
    <property type="entry name" value="OBG-TYPE G DOMAIN-CONTAINING PROTEIN"/>
    <property type="match status" value="1"/>
</dbReference>
<dbReference type="Pfam" id="PF01926">
    <property type="entry name" value="MMR_HSR1"/>
    <property type="match status" value="1"/>
</dbReference>
<dbReference type="Gene3D" id="3.40.50.300">
    <property type="entry name" value="P-loop containing nucleotide triphosphate hydrolases"/>
    <property type="match status" value="1"/>
</dbReference>
<keyword evidence="5" id="KW-0460">Magnesium</keyword>
<evidence type="ECO:0000313" key="7">
    <source>
        <dbReference type="EMBL" id="OGY25281.1"/>
    </source>
</evidence>
<reference evidence="7 8" key="1">
    <citation type="journal article" date="2016" name="Nat. Commun.">
        <title>Thousands of microbial genomes shed light on interconnected biogeochemical processes in an aquifer system.</title>
        <authorList>
            <person name="Anantharaman K."/>
            <person name="Brown C.T."/>
            <person name="Hug L.A."/>
            <person name="Sharon I."/>
            <person name="Castelle C.J."/>
            <person name="Probst A.J."/>
            <person name="Thomas B.C."/>
            <person name="Singh A."/>
            <person name="Wilkins M.J."/>
            <person name="Karaoz U."/>
            <person name="Brodie E.L."/>
            <person name="Williams K.H."/>
            <person name="Hubbard S.S."/>
            <person name="Banfield J.F."/>
        </authorList>
    </citation>
    <scope>NUCLEOTIDE SEQUENCE [LARGE SCALE GENOMIC DNA]</scope>
</reference>
<keyword evidence="4" id="KW-0067">ATP-binding</keyword>
<dbReference type="GO" id="GO:0016887">
    <property type="term" value="F:ATP hydrolysis activity"/>
    <property type="evidence" value="ECO:0007669"/>
    <property type="project" value="TreeGrafter"/>
</dbReference>
<dbReference type="InterPro" id="IPR031167">
    <property type="entry name" value="G_OBG"/>
</dbReference>
<evidence type="ECO:0000256" key="4">
    <source>
        <dbReference type="ARBA" id="ARBA00022840"/>
    </source>
</evidence>
<evidence type="ECO:0000259" key="6">
    <source>
        <dbReference type="PROSITE" id="PS51710"/>
    </source>
</evidence>
<dbReference type="InterPro" id="IPR013029">
    <property type="entry name" value="YchF_C"/>
</dbReference>
<feature type="domain" description="OBG-type G" evidence="6">
    <location>
        <begin position="2"/>
        <end position="214"/>
    </location>
</feature>
<proteinExistence type="predicted"/>
<dbReference type="FunFam" id="3.10.20.30:FF:000029">
    <property type="entry name" value="Obg-like ATPase 1"/>
    <property type="match status" value="1"/>
</dbReference>
<comment type="caution">
    <text evidence="7">The sequence shown here is derived from an EMBL/GenBank/DDBJ whole genome shotgun (WGS) entry which is preliminary data.</text>
</comment>
<dbReference type="InterPro" id="IPR027417">
    <property type="entry name" value="P-loop_NTPase"/>
</dbReference>
<dbReference type="PANTHER" id="PTHR23305">
    <property type="entry name" value="OBG GTPASE FAMILY"/>
    <property type="match status" value="1"/>
</dbReference>
<dbReference type="InterPro" id="IPR006073">
    <property type="entry name" value="GTP-bd"/>
</dbReference>
<name>A0A1G1WCC6_9BACT</name>
<dbReference type="Pfam" id="PF06071">
    <property type="entry name" value="YchF-GTPase_C"/>
    <property type="match status" value="1"/>
</dbReference>
<dbReference type="PROSITE" id="PS51710">
    <property type="entry name" value="G_OBG"/>
    <property type="match status" value="1"/>
</dbReference>
<evidence type="ECO:0000256" key="5">
    <source>
        <dbReference type="ARBA" id="ARBA00022842"/>
    </source>
</evidence>
<dbReference type="GO" id="GO:0005524">
    <property type="term" value="F:ATP binding"/>
    <property type="evidence" value="ECO:0007669"/>
    <property type="project" value="UniProtKB-KW"/>
</dbReference>
<evidence type="ECO:0000256" key="3">
    <source>
        <dbReference type="ARBA" id="ARBA00022741"/>
    </source>
</evidence>
<protein>
    <recommendedName>
        <fullName evidence="6">OBG-type G domain-containing protein</fullName>
    </recommendedName>
</protein>
<dbReference type="STRING" id="1802596.A2Z11_02865"/>
<keyword evidence="2" id="KW-0479">Metal-binding</keyword>
<dbReference type="PRINTS" id="PR00326">
    <property type="entry name" value="GTP1OBG"/>
</dbReference>
<dbReference type="AlphaFoldDB" id="A0A1G1WCC6"/>
<gene>
    <name evidence="7" type="ORF">A2Z11_02865</name>
</gene>
<dbReference type="Proteomes" id="UP000176389">
    <property type="component" value="Unassembled WGS sequence"/>
</dbReference>
<accession>A0A1G1WCC6</accession>
<dbReference type="SUPFAM" id="SSF81271">
    <property type="entry name" value="TGS-like"/>
    <property type="match status" value="1"/>
</dbReference>
<evidence type="ECO:0000256" key="2">
    <source>
        <dbReference type="ARBA" id="ARBA00022723"/>
    </source>
</evidence>
<dbReference type="Gene3D" id="3.10.20.30">
    <property type="match status" value="1"/>
</dbReference>
<sequence length="311" mass="34375">MLKVGIVGLPNTGKSTLFNALLQRQIANVAEYPFTTIEPNVGVVQVPDERLQAISEVTGIDTIVPSAIEFIDIAGLVKGAYQGEGLGNQFLGHIREVDALLHLIRVFHNPNVSGEPNPQEDIKIIEEELRQARIEKPTIYVINIDESKLNKEESKYLISKVTHSVRDSVLALSAKLEAELSELSPEERKDFLLELGVESSALDQVIKKCYELLGLITFFTIAKGKSPSAKASEGLRQVQAWPLRAGTTALRASGLVHTDMEKGFIKAEVTSWNKLLEAGNWKLAADKGWVRLEGRDYKIADGDVVEFKFNQ</sequence>
<dbReference type="SUPFAM" id="SSF52540">
    <property type="entry name" value="P-loop containing nucleoside triphosphate hydrolases"/>
    <property type="match status" value="1"/>
</dbReference>